<dbReference type="EC" id="2.8.1.12" evidence="4"/>
<dbReference type="FunFam" id="3.90.1170.40:FF:000002">
    <property type="entry name" value="Molybdopterin synthase catalytic subunit"/>
    <property type="match status" value="1"/>
</dbReference>
<comment type="catalytic activity">
    <reaction evidence="4">
        <text>2 [molybdopterin-synthase sulfur-carrier protein]-C-terminal-Gly-aminoethanethioate + cyclic pyranopterin phosphate + H2O = molybdopterin + 2 [molybdopterin-synthase sulfur-carrier protein]-C-terminal Gly-Gly + 2 H(+)</text>
        <dbReference type="Rhea" id="RHEA:26333"/>
        <dbReference type="Rhea" id="RHEA-COMP:12202"/>
        <dbReference type="Rhea" id="RHEA-COMP:19907"/>
        <dbReference type="ChEBI" id="CHEBI:15377"/>
        <dbReference type="ChEBI" id="CHEBI:15378"/>
        <dbReference type="ChEBI" id="CHEBI:58698"/>
        <dbReference type="ChEBI" id="CHEBI:59648"/>
        <dbReference type="ChEBI" id="CHEBI:90778"/>
        <dbReference type="ChEBI" id="CHEBI:232372"/>
        <dbReference type="EC" id="2.8.1.12"/>
    </reaction>
</comment>
<evidence type="ECO:0000256" key="4">
    <source>
        <dbReference type="HAMAP-Rule" id="MF_03052"/>
    </source>
</evidence>
<reference evidence="5 6" key="1">
    <citation type="journal article" date="2011" name="Science">
        <title>The ecoresponsive genome of Daphnia pulex.</title>
        <authorList>
            <person name="Colbourne J.K."/>
            <person name="Pfrender M.E."/>
            <person name="Gilbert D."/>
            <person name="Thomas W.K."/>
            <person name="Tucker A."/>
            <person name="Oakley T.H."/>
            <person name="Tokishita S."/>
            <person name="Aerts A."/>
            <person name="Arnold G.J."/>
            <person name="Basu M.K."/>
            <person name="Bauer D.J."/>
            <person name="Caceres C.E."/>
            <person name="Carmel L."/>
            <person name="Casola C."/>
            <person name="Choi J.H."/>
            <person name="Detter J.C."/>
            <person name="Dong Q."/>
            <person name="Dusheyko S."/>
            <person name="Eads B.D."/>
            <person name="Frohlich T."/>
            <person name="Geiler-Samerotte K.A."/>
            <person name="Gerlach D."/>
            <person name="Hatcher P."/>
            <person name="Jogdeo S."/>
            <person name="Krijgsveld J."/>
            <person name="Kriventseva E.V."/>
            <person name="Kultz D."/>
            <person name="Laforsch C."/>
            <person name="Lindquist E."/>
            <person name="Lopez J."/>
            <person name="Manak J.R."/>
            <person name="Muller J."/>
            <person name="Pangilinan J."/>
            <person name="Patwardhan R.P."/>
            <person name="Pitluck S."/>
            <person name="Pritham E.J."/>
            <person name="Rechtsteiner A."/>
            <person name="Rho M."/>
            <person name="Rogozin I.B."/>
            <person name="Sakarya O."/>
            <person name="Salamov A."/>
            <person name="Schaack S."/>
            <person name="Shapiro H."/>
            <person name="Shiga Y."/>
            <person name="Skalitzky C."/>
            <person name="Smith Z."/>
            <person name="Souvorov A."/>
            <person name="Sung W."/>
            <person name="Tang Z."/>
            <person name="Tsuchiya D."/>
            <person name="Tu H."/>
            <person name="Vos H."/>
            <person name="Wang M."/>
            <person name="Wolf Y.I."/>
            <person name="Yamagata H."/>
            <person name="Yamada T."/>
            <person name="Ye Y."/>
            <person name="Shaw J.R."/>
            <person name="Andrews J."/>
            <person name="Crease T.J."/>
            <person name="Tang H."/>
            <person name="Lucas S.M."/>
            <person name="Robertson H.M."/>
            <person name="Bork P."/>
            <person name="Koonin E.V."/>
            <person name="Zdobnov E.M."/>
            <person name="Grigoriev I.V."/>
            <person name="Lynch M."/>
            <person name="Boore J.L."/>
        </authorList>
    </citation>
    <scope>NUCLEOTIDE SEQUENCE [LARGE SCALE GENOMIC DNA]</scope>
</reference>
<dbReference type="KEGG" id="dpx:DAPPUDRAFT_199098"/>
<dbReference type="GO" id="GO:0005829">
    <property type="term" value="C:cytosol"/>
    <property type="evidence" value="ECO:0000318"/>
    <property type="project" value="GO_Central"/>
</dbReference>
<dbReference type="UniPathway" id="UPA00344"/>
<dbReference type="GO" id="GO:0006777">
    <property type="term" value="P:Mo-molybdopterin cofactor biosynthetic process"/>
    <property type="evidence" value="ECO:0007669"/>
    <property type="project" value="UniProtKB-UniRule"/>
</dbReference>
<comment type="function">
    <text evidence="4">Catalytic subunit of the molybdopterin synthase complex, a complex that catalyzes the conversion of precursor Z into molybdopterin. Acts by mediating the incorporation of 2 sulfur atoms from thiocarboxylated MOCS2A into precursor Z to generate a dithiolene group.</text>
</comment>
<comment type="subunit">
    <text evidence="4">Heterotetramer; composed of 2 small (MOCS2A) and 2 large (MOCS2B) subunits.</text>
</comment>
<evidence type="ECO:0000256" key="1">
    <source>
        <dbReference type="ARBA" id="ARBA00022490"/>
    </source>
</evidence>
<dbReference type="EMBL" id="GL732571">
    <property type="protein sequence ID" value="EFX75969.1"/>
    <property type="molecule type" value="Genomic_DNA"/>
</dbReference>
<comment type="subcellular location">
    <subcellularLocation>
        <location evidence="4">Cytoplasm</location>
    </subcellularLocation>
</comment>
<dbReference type="eggNOG" id="KOG3307">
    <property type="taxonomic scope" value="Eukaryota"/>
</dbReference>
<evidence type="ECO:0000256" key="2">
    <source>
        <dbReference type="ARBA" id="ARBA00022679"/>
    </source>
</evidence>
<dbReference type="InterPro" id="IPR036563">
    <property type="entry name" value="MoaE_sf"/>
</dbReference>
<dbReference type="STRING" id="6669.E9GWU7"/>
<dbReference type="GO" id="GO:0030366">
    <property type="term" value="F:molybdopterin synthase activity"/>
    <property type="evidence" value="ECO:0007669"/>
    <property type="project" value="UniProtKB-UniRule"/>
</dbReference>
<dbReference type="HAMAP" id="MF_03052">
    <property type="entry name" value="MOC2B"/>
    <property type="match status" value="1"/>
</dbReference>
<dbReference type="OrthoDB" id="5531344at2759"/>
<feature type="binding site" evidence="4">
    <location>
        <begin position="123"/>
        <end position="125"/>
    </location>
    <ligand>
        <name>substrate</name>
    </ligand>
</feature>
<dbReference type="Gene3D" id="3.90.1170.40">
    <property type="entry name" value="Molybdopterin biosynthesis MoaE subunit"/>
    <property type="match status" value="1"/>
</dbReference>
<protein>
    <recommendedName>
        <fullName evidence="4">Molybdopterin synthase catalytic subunit</fullName>
        <ecNumber evidence="4">2.8.1.12</ecNumber>
    </recommendedName>
    <alternativeName>
        <fullName evidence="4">Molybdenum cofactor synthesis protein 2 large subunit</fullName>
    </alternativeName>
    <alternativeName>
        <fullName evidence="4">Molybdenum cofactor synthesis protein 2B</fullName>
        <shortName evidence="4">MOCS2B</shortName>
    </alternativeName>
</protein>
<feature type="binding site" evidence="4">
    <location>
        <begin position="100"/>
        <end position="101"/>
    </location>
    <ligand>
        <name>substrate</name>
    </ligand>
</feature>
<keyword evidence="3 4" id="KW-0501">Molybdenum cofactor biosynthesis</keyword>
<dbReference type="AlphaFoldDB" id="E9GWU7"/>
<feature type="binding site" evidence="4">
    <location>
        <position position="116"/>
    </location>
    <ligand>
        <name>substrate</name>
    </ligand>
</feature>
<keyword evidence="2 4" id="KW-0808">Transferase</keyword>
<keyword evidence="1 4" id="KW-0963">Cytoplasm</keyword>
<sequence>MDIINLVEEQLDVNSIYSKVVEHSTGAVSLFVGTTRNNFEGKKVISLEYEAFKPMACKEIKKICENIREKWKVKHIAFHHRLGEVPVGEASVVIAVSSEHRAESLEAVQFGIDALKKSVPIWKKELYSDGAPEWKANKECLWTILSSSQRFPIFALSLYNNIYCVILKMNQEEDASLSKKRKIMVDYAAADCVQIKASNLELGKRITAFMERKRSESDVFNVQEFCHRLPLNELENSCARTEAVLVSRKDSKSHLKVSRCVNMWGPQTHSEVPAPSSVNTKLNPTPAIQERLQNMEKHLGFNSREQPIPLDVYGRLKALEDRILHLESISPEYFDGPFNLQNNKEDEDMISKIEQKMDELRRKLV</sequence>
<dbReference type="OMA" id="KIRSQWN"/>
<dbReference type="CDD" id="cd00756">
    <property type="entry name" value="MoaE"/>
    <property type="match status" value="1"/>
</dbReference>
<dbReference type="InterPro" id="IPR003448">
    <property type="entry name" value="Mopterin_biosynth_MoaE"/>
</dbReference>
<comment type="pathway">
    <text evidence="4">Cofactor biosynthesis; molybdopterin biosynthesis.</text>
</comment>
<dbReference type="InterPro" id="IPR028888">
    <property type="entry name" value="MOCS2B_euk"/>
</dbReference>
<evidence type="ECO:0000313" key="5">
    <source>
        <dbReference type="EMBL" id="EFX75969.1"/>
    </source>
</evidence>
<dbReference type="PANTHER" id="PTHR23404">
    <property type="entry name" value="MOLYBDOPTERIN SYNTHASE RELATED"/>
    <property type="match status" value="1"/>
</dbReference>
<evidence type="ECO:0000313" key="6">
    <source>
        <dbReference type="Proteomes" id="UP000000305"/>
    </source>
</evidence>
<dbReference type="PhylomeDB" id="E9GWU7"/>
<accession>E9GWU7</accession>
<dbReference type="HOGENOM" id="CLU_045449_0_0_1"/>
<dbReference type="FunCoup" id="E9GWU7">
    <property type="interactions" value="535"/>
</dbReference>
<dbReference type="InParanoid" id="E9GWU7"/>
<keyword evidence="6" id="KW-1185">Reference proteome</keyword>
<gene>
    <name evidence="5" type="ORF">DAPPUDRAFT_199098</name>
</gene>
<dbReference type="SUPFAM" id="SSF54690">
    <property type="entry name" value="Molybdopterin synthase subunit MoaE"/>
    <property type="match status" value="1"/>
</dbReference>
<organism evidence="5 6">
    <name type="scientific">Daphnia pulex</name>
    <name type="common">Water flea</name>
    <dbReference type="NCBI Taxonomy" id="6669"/>
    <lineage>
        <taxon>Eukaryota</taxon>
        <taxon>Metazoa</taxon>
        <taxon>Ecdysozoa</taxon>
        <taxon>Arthropoda</taxon>
        <taxon>Crustacea</taxon>
        <taxon>Branchiopoda</taxon>
        <taxon>Diplostraca</taxon>
        <taxon>Cladocera</taxon>
        <taxon>Anomopoda</taxon>
        <taxon>Daphniidae</taxon>
        <taxon>Daphnia</taxon>
    </lineage>
</organism>
<comment type="similarity">
    <text evidence="4">Belongs to the MoaE family. MOCS2B subfamily.</text>
</comment>
<proteinExistence type="inferred from homology"/>
<name>E9GWU7_DAPPU</name>
<evidence type="ECO:0000256" key="3">
    <source>
        <dbReference type="ARBA" id="ARBA00023150"/>
    </source>
</evidence>
<dbReference type="GO" id="GO:1990140">
    <property type="term" value="C:molybdopterin synthase complex"/>
    <property type="evidence" value="ECO:0007669"/>
    <property type="project" value="UniProtKB-UniRule"/>
</dbReference>
<dbReference type="Pfam" id="PF02391">
    <property type="entry name" value="MoaE"/>
    <property type="match status" value="1"/>
</dbReference>
<dbReference type="Proteomes" id="UP000000305">
    <property type="component" value="Unassembled WGS sequence"/>
</dbReference>